<evidence type="ECO:0000256" key="5">
    <source>
        <dbReference type="ARBA" id="ARBA00022679"/>
    </source>
</evidence>
<dbReference type="GO" id="GO:0009229">
    <property type="term" value="P:thiamine diphosphate biosynthetic process"/>
    <property type="evidence" value="ECO:0007669"/>
    <property type="project" value="UniProtKB-UniRule"/>
</dbReference>
<keyword evidence="6" id="KW-0479">Metal-binding</keyword>
<dbReference type="STRING" id="857566.A0A1E3PF75"/>
<evidence type="ECO:0000256" key="11">
    <source>
        <dbReference type="RuleBase" id="RU367015"/>
    </source>
</evidence>
<dbReference type="GO" id="GO:0016740">
    <property type="term" value="F:transferase activity"/>
    <property type="evidence" value="ECO:0007669"/>
    <property type="project" value="UniProtKB-KW"/>
</dbReference>
<dbReference type="FunFam" id="3.40.190.10:FF:000187">
    <property type="entry name" value="4-amino-5-hydroxymethyl-2-methylpyrimidine phosphate synthase THI5"/>
    <property type="match status" value="1"/>
</dbReference>
<comment type="cofactor">
    <cofactor evidence="11">
        <name>Fe cation</name>
        <dbReference type="ChEBI" id="CHEBI:24875"/>
    </cofactor>
</comment>
<evidence type="ECO:0000256" key="10">
    <source>
        <dbReference type="ARBA" id="ARBA00048179"/>
    </source>
</evidence>
<comment type="subunit">
    <text evidence="4 11">Homodimer.</text>
</comment>
<name>A0A1E3PF75_9ASCO</name>
<accession>A0A1E3PF75</accession>
<evidence type="ECO:0000256" key="3">
    <source>
        <dbReference type="ARBA" id="ARBA00009406"/>
    </source>
</evidence>
<evidence type="ECO:0000259" key="12">
    <source>
        <dbReference type="Pfam" id="PF09084"/>
    </source>
</evidence>
<comment type="similarity">
    <text evidence="3 11">Belongs to the NMT1/THI5 family.</text>
</comment>
<dbReference type="Proteomes" id="UP000095009">
    <property type="component" value="Unassembled WGS sequence"/>
</dbReference>
<feature type="domain" description="SsuA/THI5-like" evidence="12">
    <location>
        <begin position="63"/>
        <end position="284"/>
    </location>
</feature>
<evidence type="ECO:0000256" key="7">
    <source>
        <dbReference type="ARBA" id="ARBA00022898"/>
    </source>
</evidence>
<sequence>MIAEGFEPSPLARPECTYCVAKRTSLESGALDHSAKQPLFFLQQKQPLNKQQITFLLNWQATPYHAPIYLAQSKGYFKEEGIDVAILEPSNPSDVTELIGTGKADLGLKAMIHTLAAKARNYPVTSIGSLLDEPFTGILYLEESGITDFQSLKGKRIGYVGEFGKIQLDELTKHYGMTPDDYTAVRCGMNVARDIIDGSIHAGIGIENVQQVMLEEHLKSQGKDPRGAKMMRIDELACLGCCCFCTILYIGNDDWLAAHPKETEAFMRAIKRATDYVINDPNEAFSDYCRFKTEMGTDLNQRIFERSFAYFSATLHNVHRDWKKVTAYGKRIEVLDPDFVANYTNKYLGWEEPEDNQDPLEIQRAMAKHQENCRINGGYRRLVMA</sequence>
<dbReference type="OrthoDB" id="434407at2759"/>
<keyword evidence="9 11" id="KW-0408">Iron</keyword>
<dbReference type="AlphaFoldDB" id="A0A1E3PF75"/>
<comment type="pathway">
    <text evidence="2 11">Cofactor biosynthesis; thiamine diphosphate biosynthesis.</text>
</comment>
<evidence type="ECO:0000256" key="9">
    <source>
        <dbReference type="ARBA" id="ARBA00023004"/>
    </source>
</evidence>
<evidence type="ECO:0000256" key="1">
    <source>
        <dbReference type="ARBA" id="ARBA00003469"/>
    </source>
</evidence>
<dbReference type="PANTHER" id="PTHR31528:SF1">
    <property type="entry name" value="4-AMINO-5-HYDROXYMETHYL-2-METHYLPYRIMIDINE PHOSPHATE SYNTHASE THI11-RELATED"/>
    <property type="match status" value="1"/>
</dbReference>
<reference evidence="13 14" key="1">
    <citation type="journal article" date="2016" name="Proc. Natl. Acad. Sci. U.S.A.">
        <title>Comparative genomics of biotechnologically important yeasts.</title>
        <authorList>
            <person name="Riley R."/>
            <person name="Haridas S."/>
            <person name="Wolfe K.H."/>
            <person name="Lopes M.R."/>
            <person name="Hittinger C.T."/>
            <person name="Goeker M."/>
            <person name="Salamov A.A."/>
            <person name="Wisecaver J.H."/>
            <person name="Long T.M."/>
            <person name="Calvey C.H."/>
            <person name="Aerts A.L."/>
            <person name="Barry K.W."/>
            <person name="Choi C."/>
            <person name="Clum A."/>
            <person name="Coughlan A.Y."/>
            <person name="Deshpande S."/>
            <person name="Douglass A.P."/>
            <person name="Hanson S.J."/>
            <person name="Klenk H.-P."/>
            <person name="LaButti K.M."/>
            <person name="Lapidus A."/>
            <person name="Lindquist E.A."/>
            <person name="Lipzen A.M."/>
            <person name="Meier-Kolthoff J.P."/>
            <person name="Ohm R.A."/>
            <person name="Otillar R.P."/>
            <person name="Pangilinan J.L."/>
            <person name="Peng Y."/>
            <person name="Rokas A."/>
            <person name="Rosa C.A."/>
            <person name="Scheuner C."/>
            <person name="Sibirny A.A."/>
            <person name="Slot J.C."/>
            <person name="Stielow J.B."/>
            <person name="Sun H."/>
            <person name="Kurtzman C.P."/>
            <person name="Blackwell M."/>
            <person name="Grigoriev I.V."/>
            <person name="Jeffries T.W."/>
        </authorList>
    </citation>
    <scope>NUCLEOTIDE SEQUENCE [LARGE SCALE GENOMIC DNA]</scope>
    <source>
        <strain evidence="13 14">DSM 6958</strain>
    </source>
</reference>
<dbReference type="Pfam" id="PF09084">
    <property type="entry name" value="NMT1"/>
    <property type="match status" value="1"/>
</dbReference>
<evidence type="ECO:0000313" key="13">
    <source>
        <dbReference type="EMBL" id="ODQ64041.1"/>
    </source>
</evidence>
<keyword evidence="14" id="KW-1185">Reference proteome</keyword>
<dbReference type="InterPro" id="IPR015168">
    <property type="entry name" value="SsuA/THI5"/>
</dbReference>
<comment type="catalytic activity">
    <reaction evidence="10">
        <text>N(6)-(pyridoxal phosphate)-L-lysyl-[4-amino-5-hydroxymethyl-2-methylpyrimidine phosphate synthase] + L-histidyl-[4-amino-5-hydroxymethyl-2-methylpyrimidine phosphate synthase] + 2 Fe(3+) + 4 H2O = L-lysyl-[4-amino-5-hydroxymethyl-2-methylpyrimidine phosphate synthase] + (2S)-2-amino-5-hydroxy-4-oxopentanoyl-[4-amino-5-hydroxymethyl-2-methylpyrimidine phosphate synthase] + 4-amino-2-methyl-5-(phosphooxymethyl)pyrimidine + 3-oxopropanoate + 2 Fe(2+) + 2 H(+)</text>
        <dbReference type="Rhea" id="RHEA:65756"/>
        <dbReference type="Rhea" id="RHEA-COMP:16892"/>
        <dbReference type="Rhea" id="RHEA-COMP:16893"/>
        <dbReference type="Rhea" id="RHEA-COMP:16894"/>
        <dbReference type="Rhea" id="RHEA-COMP:16895"/>
        <dbReference type="ChEBI" id="CHEBI:15377"/>
        <dbReference type="ChEBI" id="CHEBI:15378"/>
        <dbReference type="ChEBI" id="CHEBI:29033"/>
        <dbReference type="ChEBI" id="CHEBI:29034"/>
        <dbReference type="ChEBI" id="CHEBI:29969"/>
        <dbReference type="ChEBI" id="CHEBI:29979"/>
        <dbReference type="ChEBI" id="CHEBI:33190"/>
        <dbReference type="ChEBI" id="CHEBI:58354"/>
        <dbReference type="ChEBI" id="CHEBI:143915"/>
        <dbReference type="ChEBI" id="CHEBI:157692"/>
    </reaction>
    <physiologicalReaction direction="left-to-right" evidence="10">
        <dbReference type="Rhea" id="RHEA:65757"/>
    </physiologicalReaction>
</comment>
<evidence type="ECO:0000256" key="6">
    <source>
        <dbReference type="ARBA" id="ARBA00022723"/>
    </source>
</evidence>
<evidence type="ECO:0000313" key="14">
    <source>
        <dbReference type="Proteomes" id="UP000095009"/>
    </source>
</evidence>
<protein>
    <recommendedName>
        <fullName evidence="11">4-amino-5-hydroxymethyl-2-methylpyrimidine phosphate synthase</fullName>
        <shortName evidence="11">HMP-P synthase</shortName>
        <shortName evidence="11">Hydroxymethylpyrimidine phosphate synthase</shortName>
    </recommendedName>
</protein>
<evidence type="ECO:0000256" key="8">
    <source>
        <dbReference type="ARBA" id="ARBA00022977"/>
    </source>
</evidence>
<gene>
    <name evidence="13" type="ORF">NADFUDRAFT_53022</name>
</gene>
<evidence type="ECO:0000256" key="2">
    <source>
        <dbReference type="ARBA" id="ARBA00004948"/>
    </source>
</evidence>
<keyword evidence="5" id="KW-0808">Transferase</keyword>
<proteinExistence type="inferred from homology"/>
<dbReference type="InterPro" id="IPR027939">
    <property type="entry name" value="NMT1/THI5"/>
</dbReference>
<keyword evidence="7 11" id="KW-0663">Pyridoxal phosphate</keyword>
<dbReference type="GO" id="GO:0009228">
    <property type="term" value="P:thiamine biosynthetic process"/>
    <property type="evidence" value="ECO:0007669"/>
    <property type="project" value="UniProtKB-UniRule"/>
</dbReference>
<dbReference type="Gene3D" id="3.40.190.10">
    <property type="entry name" value="Periplasmic binding protein-like II"/>
    <property type="match status" value="2"/>
</dbReference>
<dbReference type="PANTHER" id="PTHR31528">
    <property type="entry name" value="4-AMINO-5-HYDROXYMETHYL-2-METHYLPYRIMIDINE PHOSPHATE SYNTHASE THI11-RELATED"/>
    <property type="match status" value="1"/>
</dbReference>
<dbReference type="CDD" id="cd13650">
    <property type="entry name" value="PBP2_THI5"/>
    <property type="match status" value="1"/>
</dbReference>
<dbReference type="UniPathway" id="UPA00060"/>
<keyword evidence="8 11" id="KW-0784">Thiamine biosynthesis</keyword>
<dbReference type="EMBL" id="KV454413">
    <property type="protein sequence ID" value="ODQ64041.1"/>
    <property type="molecule type" value="Genomic_DNA"/>
</dbReference>
<evidence type="ECO:0000256" key="4">
    <source>
        <dbReference type="ARBA" id="ARBA00011738"/>
    </source>
</evidence>
<dbReference type="GO" id="GO:0046872">
    <property type="term" value="F:metal ion binding"/>
    <property type="evidence" value="ECO:0007669"/>
    <property type="project" value="UniProtKB-KW"/>
</dbReference>
<organism evidence="13 14">
    <name type="scientific">Nadsonia fulvescens var. elongata DSM 6958</name>
    <dbReference type="NCBI Taxonomy" id="857566"/>
    <lineage>
        <taxon>Eukaryota</taxon>
        <taxon>Fungi</taxon>
        <taxon>Dikarya</taxon>
        <taxon>Ascomycota</taxon>
        <taxon>Saccharomycotina</taxon>
        <taxon>Dipodascomycetes</taxon>
        <taxon>Dipodascales</taxon>
        <taxon>Dipodascales incertae sedis</taxon>
        <taxon>Nadsonia</taxon>
    </lineage>
</organism>
<comment type="function">
    <text evidence="1 11">Responsible for the formation of the pyrimidine heterocycle in the thiamine biosynthesis pathway. Catalyzes the formation of hydroxymethylpyrimidine phosphate (HMP-P) from histidine and pyridoxal phosphate (PLP). The protein uses PLP and the active site histidine to form HMP-P, generating an inactive enzyme. The enzyme can only undergo a single turnover, which suggests it is a suicide enzyme.</text>
</comment>
<dbReference type="SUPFAM" id="SSF53850">
    <property type="entry name" value="Periplasmic binding protein-like II"/>
    <property type="match status" value="1"/>
</dbReference>